<gene>
    <name evidence="3" type="ORF">OGZ51_10490</name>
</gene>
<reference evidence="3" key="1">
    <citation type="submission" date="2022-10" db="EMBL/GenBank/DDBJ databases">
        <authorList>
            <person name="Turner M.S."/>
            <person name="Huang W."/>
        </authorList>
    </citation>
    <scope>NUCLEOTIDE SEQUENCE</scope>
    <source>
        <strain evidence="3">3</strain>
    </source>
</reference>
<dbReference type="SUPFAM" id="SSF50249">
    <property type="entry name" value="Nucleic acid-binding proteins"/>
    <property type="match status" value="1"/>
</dbReference>
<evidence type="ECO:0000313" key="3">
    <source>
        <dbReference type="EMBL" id="MDG4984573.1"/>
    </source>
</evidence>
<dbReference type="Gene3D" id="2.40.50.140">
    <property type="entry name" value="Nucleic acid-binding proteins"/>
    <property type="match status" value="1"/>
</dbReference>
<dbReference type="AlphaFoldDB" id="A0A9X4NKV0"/>
<dbReference type="Pfam" id="PF00436">
    <property type="entry name" value="SSB"/>
    <property type="match status" value="1"/>
</dbReference>
<dbReference type="EMBL" id="JAOWLY010000010">
    <property type="protein sequence ID" value="MDG4984573.1"/>
    <property type="molecule type" value="Genomic_DNA"/>
</dbReference>
<protein>
    <recommendedName>
        <fullName evidence="2">Single-stranded DNA-binding protein</fullName>
    </recommendedName>
</protein>
<proteinExistence type="predicted"/>
<name>A0A9X4NKV0_9LACT</name>
<keyword evidence="1 2" id="KW-0238">DNA-binding</keyword>
<dbReference type="InterPro" id="IPR011344">
    <property type="entry name" value="ssDNA-bd"/>
</dbReference>
<sequence>MNNYIATGRVANEPILGQTKNNVSKLTFVFIAKSRIKEGEAFLNFSVQAVVYGKPAETLFDTLSKGSPLTLSGDLGTRNYADDNGEKRYYTYFLVDKYDYGESLEMALSRKSRNNKMTESNNEYPPVGKNWDEIIDE</sequence>
<dbReference type="GO" id="GO:0006260">
    <property type="term" value="P:DNA replication"/>
    <property type="evidence" value="ECO:0007669"/>
    <property type="project" value="InterPro"/>
</dbReference>
<dbReference type="CDD" id="cd04496">
    <property type="entry name" value="SSB_OBF"/>
    <property type="match status" value="1"/>
</dbReference>
<dbReference type="RefSeq" id="WP_278229190.1">
    <property type="nucleotide sequence ID" value="NZ_CP157495.1"/>
</dbReference>
<dbReference type="GO" id="GO:0003697">
    <property type="term" value="F:single-stranded DNA binding"/>
    <property type="evidence" value="ECO:0007669"/>
    <property type="project" value="InterPro"/>
</dbReference>
<organism evidence="3 4">
    <name type="scientific">Lactococcus lactis</name>
    <dbReference type="NCBI Taxonomy" id="1358"/>
    <lineage>
        <taxon>Bacteria</taxon>
        <taxon>Bacillati</taxon>
        <taxon>Bacillota</taxon>
        <taxon>Bacilli</taxon>
        <taxon>Lactobacillales</taxon>
        <taxon>Streptococcaceae</taxon>
        <taxon>Lactococcus</taxon>
    </lineage>
</organism>
<dbReference type="InterPro" id="IPR000424">
    <property type="entry name" value="Primosome_PriB/ssb"/>
</dbReference>
<dbReference type="PROSITE" id="PS50935">
    <property type="entry name" value="SSB"/>
    <property type="match status" value="1"/>
</dbReference>
<evidence type="ECO:0000256" key="1">
    <source>
        <dbReference type="ARBA" id="ARBA00023125"/>
    </source>
</evidence>
<accession>A0A9X4NKV0</accession>
<comment type="caution">
    <text evidence="3">The sequence shown here is derived from an EMBL/GenBank/DDBJ whole genome shotgun (WGS) entry which is preliminary data.</text>
</comment>
<evidence type="ECO:0000256" key="2">
    <source>
        <dbReference type="PIRNR" id="PIRNR002070"/>
    </source>
</evidence>
<dbReference type="InterPro" id="IPR012340">
    <property type="entry name" value="NA-bd_OB-fold"/>
</dbReference>
<dbReference type="Proteomes" id="UP001152614">
    <property type="component" value="Unassembled WGS sequence"/>
</dbReference>
<evidence type="ECO:0000313" key="4">
    <source>
        <dbReference type="Proteomes" id="UP001152614"/>
    </source>
</evidence>
<dbReference type="PIRSF" id="PIRSF002070">
    <property type="entry name" value="SSB"/>
    <property type="match status" value="1"/>
</dbReference>
<reference evidence="3" key="2">
    <citation type="journal article" date="2023" name="Food Microbiol.">
        <title>Evaluation of the fermentation potential of lactic acid bacteria isolated from herbs, fruits and vegetables as starter cultures in nut-based milk alternatives.</title>
        <authorList>
            <person name="Huang W."/>
            <person name="Dong A."/>
            <person name="Pham H.T."/>
            <person name="Zhou C."/>
            <person name="Huo Z."/>
            <person name="Watjen A.P."/>
            <person name="Prakash S."/>
            <person name="Bang-Berthelsen C.H."/>
            <person name="Turner M.S."/>
        </authorList>
    </citation>
    <scope>NUCLEOTIDE SEQUENCE</scope>
    <source>
        <strain evidence="3">3</strain>
    </source>
</reference>